<evidence type="ECO:0000313" key="1">
    <source>
        <dbReference type="EMBL" id="TDR12523.1"/>
    </source>
</evidence>
<dbReference type="AlphaFoldDB" id="A0A4R6X721"/>
<protein>
    <submittedName>
        <fullName evidence="1">Heterotetrameric sarcosine oxidase gamma subunit</fullName>
    </submittedName>
</protein>
<gene>
    <name evidence="1" type="ORF">C8D85_2558</name>
</gene>
<dbReference type="SUPFAM" id="SSF103025">
    <property type="entry name" value="Folate-binding domain"/>
    <property type="match status" value="1"/>
</dbReference>
<accession>A0A4R6X721</accession>
<organism evidence="1 2">
    <name type="scientific">Marinomonas communis</name>
    <dbReference type="NCBI Taxonomy" id="28254"/>
    <lineage>
        <taxon>Bacteria</taxon>
        <taxon>Pseudomonadati</taxon>
        <taxon>Pseudomonadota</taxon>
        <taxon>Gammaproteobacteria</taxon>
        <taxon>Oceanospirillales</taxon>
        <taxon>Oceanospirillaceae</taxon>
        <taxon>Marinomonas</taxon>
    </lineage>
</organism>
<reference evidence="1 2" key="1">
    <citation type="submission" date="2019-03" db="EMBL/GenBank/DDBJ databases">
        <title>Genomic Encyclopedia of Type Strains, Phase IV (KMG-IV): sequencing the most valuable type-strain genomes for metagenomic binning, comparative biology and taxonomic classification.</title>
        <authorList>
            <person name="Goeker M."/>
        </authorList>
    </citation>
    <scope>NUCLEOTIDE SEQUENCE [LARGE SCALE GENOMIC DNA]</scope>
    <source>
        <strain evidence="1 2">DSM 5604</strain>
    </source>
</reference>
<dbReference type="InterPro" id="IPR007375">
    <property type="entry name" value="SoxG"/>
</dbReference>
<dbReference type="Proteomes" id="UP000295729">
    <property type="component" value="Unassembled WGS sequence"/>
</dbReference>
<dbReference type="Gene3D" id="3.30.70.1520">
    <property type="entry name" value="Heterotetrameric sarcosine oxidase"/>
    <property type="match status" value="1"/>
</dbReference>
<evidence type="ECO:0000313" key="2">
    <source>
        <dbReference type="Proteomes" id="UP000295729"/>
    </source>
</evidence>
<sequence length="217" mass="23606">MSDVKNETATVSVMNQLPDASIVGQSPLFHADLATIAKKGPNTGGVSFKEEALLGHITLRMNADNAEQMSVVEKVLGVALPTQPLTSVSQGDVVVRWISPDEWLITVPGLQAFDIETAFQQNMIGHYQVVNVSGGQTLVTLSGKHAKDVIKKSSPIDLHPSEFPVGKVVTSVFAKSSAVIRRSGEETFELVIRRSFSDYLWLWIQDASREYGLVVEA</sequence>
<dbReference type="RefSeq" id="WP_133563290.1">
    <property type="nucleotide sequence ID" value="NZ_SNZA01000004.1"/>
</dbReference>
<dbReference type="OrthoDB" id="9814782at2"/>
<proteinExistence type="predicted"/>
<keyword evidence="2" id="KW-1185">Reference proteome</keyword>
<dbReference type="Gene3D" id="3.30.1360.120">
    <property type="entry name" value="Probable tRNA modification gtpase trme, domain 1"/>
    <property type="match status" value="1"/>
</dbReference>
<name>A0A4R6X721_9GAMM</name>
<dbReference type="Pfam" id="PF04268">
    <property type="entry name" value="SoxG"/>
    <property type="match status" value="1"/>
</dbReference>
<dbReference type="InterPro" id="IPR027266">
    <property type="entry name" value="TrmE/GcvT-like"/>
</dbReference>
<dbReference type="EMBL" id="SNZA01000004">
    <property type="protein sequence ID" value="TDR12523.1"/>
    <property type="molecule type" value="Genomic_DNA"/>
</dbReference>
<comment type="caution">
    <text evidence="1">The sequence shown here is derived from an EMBL/GenBank/DDBJ whole genome shotgun (WGS) entry which is preliminary data.</text>
</comment>